<keyword evidence="2" id="KW-1185">Reference proteome</keyword>
<evidence type="ECO:0000313" key="2">
    <source>
        <dbReference type="Proteomes" id="UP000249799"/>
    </source>
</evidence>
<reference evidence="1 2" key="1">
    <citation type="submission" date="2018-06" db="EMBL/GenBank/DDBJ databases">
        <title>Lujinxingia sediminis gen. nov. sp. nov., a new facultative anaerobic member of the class Deltaproteobacteria, and proposal of Lujinxingaceae fam. nov.</title>
        <authorList>
            <person name="Guo L.-Y."/>
            <person name="Li C.-M."/>
            <person name="Wang S."/>
            <person name="Du Z.-J."/>
        </authorList>
    </citation>
    <scope>NUCLEOTIDE SEQUENCE [LARGE SCALE GENOMIC DNA]</scope>
    <source>
        <strain evidence="1 2">FA350</strain>
    </source>
</reference>
<dbReference type="KEGG" id="bsed:DN745_16480"/>
<proteinExistence type="predicted"/>
<dbReference type="Proteomes" id="UP000249799">
    <property type="component" value="Chromosome"/>
</dbReference>
<dbReference type="OrthoDB" id="5509373at2"/>
<accession>A0A2Z4FPA5</accession>
<gene>
    <name evidence="1" type="ORF">DN745_16480</name>
</gene>
<dbReference type="RefSeq" id="WP_111336516.1">
    <property type="nucleotide sequence ID" value="NZ_CP030032.1"/>
</dbReference>
<evidence type="ECO:0000313" key="1">
    <source>
        <dbReference type="EMBL" id="AWV90829.1"/>
    </source>
</evidence>
<name>A0A2Z4FPA5_9DELT</name>
<organism evidence="1 2">
    <name type="scientific">Bradymonas sediminis</name>
    <dbReference type="NCBI Taxonomy" id="1548548"/>
    <lineage>
        <taxon>Bacteria</taxon>
        <taxon>Deltaproteobacteria</taxon>
        <taxon>Bradymonadales</taxon>
        <taxon>Bradymonadaceae</taxon>
        <taxon>Bradymonas</taxon>
    </lineage>
</organism>
<sequence>MTETIMAARDLGCDFNVGGGKAGGFNVRYGSLRYAVMDLNTRGEVFLHIKHHPSKNITDEQREEANKFVEGLEGLTIKNGPINNYGQVEEPIEELPIESLIAFLERTVEIIRDVYYRPHIELVG</sequence>
<dbReference type="EMBL" id="CP030032">
    <property type="protein sequence ID" value="AWV90829.1"/>
    <property type="molecule type" value="Genomic_DNA"/>
</dbReference>
<dbReference type="AlphaFoldDB" id="A0A2Z4FPA5"/>
<protein>
    <submittedName>
        <fullName evidence="1">Uncharacterized protein</fullName>
    </submittedName>
</protein>